<dbReference type="PANTHER" id="PTHR43707">
    <property type="entry name" value="HISTIDYL-TRNA SYNTHETASE"/>
    <property type="match status" value="1"/>
</dbReference>
<dbReference type="InterPro" id="IPR004516">
    <property type="entry name" value="HisRS/HisZ"/>
</dbReference>
<dbReference type="InterPro" id="IPR045864">
    <property type="entry name" value="aa-tRNA-synth_II/BPL/LPL"/>
</dbReference>
<reference evidence="2" key="1">
    <citation type="submission" date="2022-06" db="EMBL/GenBank/DDBJ databases">
        <title>Helicobacter colisuis sp. nov.</title>
        <authorList>
            <person name="Papic B."/>
            <person name="Gruntar I."/>
        </authorList>
    </citation>
    <scope>NUCLEOTIDE SEQUENCE</scope>
    <source>
        <strain evidence="2">11154-15</strain>
    </source>
</reference>
<dbReference type="EMBL" id="JAMOKX010000006">
    <property type="protein sequence ID" value="MCL9819932.1"/>
    <property type="molecule type" value="Genomic_DNA"/>
</dbReference>
<dbReference type="GO" id="GO:0016757">
    <property type="term" value="F:glycosyltransferase activity"/>
    <property type="evidence" value="ECO:0007669"/>
    <property type="project" value="UniProtKB-KW"/>
</dbReference>
<keyword evidence="2" id="KW-0808">Transferase</keyword>
<dbReference type="Proteomes" id="UP001057522">
    <property type="component" value="Unassembled WGS sequence"/>
</dbReference>
<organism evidence="2 3">
    <name type="scientific">Helicobacter colisuis</name>
    <dbReference type="NCBI Taxonomy" id="2949739"/>
    <lineage>
        <taxon>Bacteria</taxon>
        <taxon>Pseudomonadati</taxon>
        <taxon>Campylobacterota</taxon>
        <taxon>Epsilonproteobacteria</taxon>
        <taxon>Campylobacterales</taxon>
        <taxon>Helicobacteraceae</taxon>
        <taxon>Helicobacter</taxon>
    </lineage>
</organism>
<dbReference type="NCBIfam" id="NF008946">
    <property type="entry name" value="PRK12293.1"/>
    <property type="match status" value="1"/>
</dbReference>
<dbReference type="RefSeq" id="WP_112057615.1">
    <property type="nucleotide sequence ID" value="NZ_JAMOKW010000006.1"/>
</dbReference>
<dbReference type="Pfam" id="PF13393">
    <property type="entry name" value="tRNA-synt_His"/>
    <property type="match status" value="1"/>
</dbReference>
<keyword evidence="3" id="KW-1185">Reference proteome</keyword>
<dbReference type="SUPFAM" id="SSF55681">
    <property type="entry name" value="Class II aaRS and biotin synthetases"/>
    <property type="match status" value="1"/>
</dbReference>
<proteinExistence type="predicted"/>
<dbReference type="InterPro" id="IPR041715">
    <property type="entry name" value="HisRS-like_core"/>
</dbReference>
<gene>
    <name evidence="2" type="ORF">NCR95_07130</name>
</gene>
<dbReference type="Gene3D" id="3.30.930.10">
    <property type="entry name" value="Bira Bifunctional Protein, Domain 2"/>
    <property type="match status" value="1"/>
</dbReference>
<dbReference type="PANTHER" id="PTHR43707:SF1">
    <property type="entry name" value="HISTIDINE--TRNA LIGASE, MITOCHONDRIAL-RELATED"/>
    <property type="match status" value="1"/>
</dbReference>
<accession>A0ABT0TVH4</accession>
<evidence type="ECO:0000313" key="2">
    <source>
        <dbReference type="EMBL" id="MCL9819932.1"/>
    </source>
</evidence>
<sequence length="283" mass="33087">MILSHEIPQDSKLYFGKSAKVKRDFENLVSEILYQNDYEEILTPTFSYLQYQRDMQSREFVRISNPFNHQITLRSDSTIDTIRLLAPHLKENNTKKKWFYIQPIFTYPTKEIHQIGVENLEECDILPFIQMSLKILKNINIKPFLQLSNVKIPEICAKEFGLSLEVFEKNDVGAIQGTNEFLAELLEVQDKDSLKTLLIKAPESLKKELESLLNLAQNIDYENMILAPLFYSPMSYYKGMLFRFFLENQTMILGGDYEILEQRACGFGIYTDCVILHLIKEKK</sequence>
<evidence type="ECO:0000313" key="3">
    <source>
        <dbReference type="Proteomes" id="UP001057522"/>
    </source>
</evidence>
<feature type="domain" description="Class II Histidinyl-tRNA synthetase (HisRS)-like catalytic core" evidence="1">
    <location>
        <begin position="19"/>
        <end position="271"/>
    </location>
</feature>
<protein>
    <submittedName>
        <fullName evidence="2">ATP phosphoribosyltransferase regulatory subunit</fullName>
    </submittedName>
</protein>
<name>A0ABT0TVH4_9HELI</name>
<evidence type="ECO:0000259" key="1">
    <source>
        <dbReference type="Pfam" id="PF13393"/>
    </source>
</evidence>
<keyword evidence="2" id="KW-0328">Glycosyltransferase</keyword>
<comment type="caution">
    <text evidence="2">The sequence shown here is derived from an EMBL/GenBank/DDBJ whole genome shotgun (WGS) entry which is preliminary data.</text>
</comment>